<evidence type="ECO:0000313" key="2">
    <source>
        <dbReference type="Proteomes" id="UP000652681"/>
    </source>
</evidence>
<evidence type="ECO:0000313" key="1">
    <source>
        <dbReference type="EMBL" id="MBC9813083.1"/>
    </source>
</evidence>
<comment type="caution">
    <text evidence="1">The sequence shown here is derived from an EMBL/GenBank/DDBJ whole genome shotgun (WGS) entry which is preliminary data.</text>
</comment>
<proteinExistence type="predicted"/>
<dbReference type="RefSeq" id="WP_163491288.1">
    <property type="nucleotide sequence ID" value="NZ_JACVEL010000007.1"/>
</dbReference>
<gene>
    <name evidence="1" type="ORF">H9Y05_11445</name>
</gene>
<sequence length="142" mass="16614">MKTLKVQIESLSEEWDIEVKQNNTTLHMIIICSKWKGRRSDPKTWAAQPLDDAFFPEMHKWIHHASEKPHQTKQITINDGTCFTINYVDATNAYQLIIRNFEAHTNEYLLVEKLLNFCVKQTHEDAQISSLNDRWKGSVQSI</sequence>
<name>A0A8J6PR90_9FLAO</name>
<dbReference type="EMBL" id="JACVEL010000007">
    <property type="protein sequence ID" value="MBC9813083.1"/>
    <property type="molecule type" value="Genomic_DNA"/>
</dbReference>
<accession>A0A8J6PR90</accession>
<protein>
    <submittedName>
        <fullName evidence="1">Uncharacterized protein</fullName>
    </submittedName>
</protein>
<dbReference type="AlphaFoldDB" id="A0A8J6PR90"/>
<keyword evidence="2" id="KW-1185">Reference proteome</keyword>
<reference evidence="1" key="1">
    <citation type="submission" date="2020-09" db="EMBL/GenBank/DDBJ databases">
        <title>Taishania pollutisoli gen. nov., sp. nov., Isolated from Tetrabromobisphenol A-Contaminated Soil.</title>
        <authorList>
            <person name="Chen Q."/>
        </authorList>
    </citation>
    <scope>NUCLEOTIDE SEQUENCE</scope>
    <source>
        <strain evidence="1">CZZ-1</strain>
    </source>
</reference>
<organism evidence="1 2">
    <name type="scientific">Taishania pollutisoli</name>
    <dbReference type="NCBI Taxonomy" id="2766479"/>
    <lineage>
        <taxon>Bacteria</taxon>
        <taxon>Pseudomonadati</taxon>
        <taxon>Bacteroidota</taxon>
        <taxon>Flavobacteriia</taxon>
        <taxon>Flavobacteriales</taxon>
        <taxon>Crocinitomicaceae</taxon>
        <taxon>Taishania</taxon>
    </lineage>
</organism>
<dbReference type="Proteomes" id="UP000652681">
    <property type="component" value="Unassembled WGS sequence"/>
</dbReference>